<reference evidence="2" key="1">
    <citation type="submission" date="2023-04" db="EMBL/GenBank/DDBJ databases">
        <title>Phytophthora lilii NBRC 32176.</title>
        <authorList>
            <person name="Ichikawa N."/>
            <person name="Sato H."/>
            <person name="Tonouchi N."/>
        </authorList>
    </citation>
    <scope>NUCLEOTIDE SEQUENCE</scope>
    <source>
        <strain evidence="2">NBRC 32176</strain>
    </source>
</reference>
<sequence length="91" mass="9915">MAGKSSLGNSTKLANNAGRRADESTSANGENTVHSTPYQRMREMISSRLGGAGTQEISTVDDLLAHLKANPNPEKVGLRMELLWESDHQYD</sequence>
<evidence type="ECO:0000313" key="2">
    <source>
        <dbReference type="EMBL" id="GMF25259.1"/>
    </source>
</evidence>
<feature type="compositionally biased region" description="Polar residues" evidence="1">
    <location>
        <begin position="1"/>
        <end position="14"/>
    </location>
</feature>
<gene>
    <name evidence="2" type="ORF">Plil01_001040500</name>
</gene>
<feature type="compositionally biased region" description="Polar residues" evidence="1">
    <location>
        <begin position="24"/>
        <end position="38"/>
    </location>
</feature>
<accession>A0A9W6WSC9</accession>
<comment type="caution">
    <text evidence="2">The sequence shown here is derived from an EMBL/GenBank/DDBJ whole genome shotgun (WGS) entry which is preliminary data.</text>
</comment>
<organism evidence="2 3">
    <name type="scientific">Phytophthora lilii</name>
    <dbReference type="NCBI Taxonomy" id="2077276"/>
    <lineage>
        <taxon>Eukaryota</taxon>
        <taxon>Sar</taxon>
        <taxon>Stramenopiles</taxon>
        <taxon>Oomycota</taxon>
        <taxon>Peronosporomycetes</taxon>
        <taxon>Peronosporales</taxon>
        <taxon>Peronosporaceae</taxon>
        <taxon>Phytophthora</taxon>
    </lineage>
</organism>
<dbReference type="AlphaFoldDB" id="A0A9W6WSC9"/>
<dbReference type="Proteomes" id="UP001165083">
    <property type="component" value="Unassembled WGS sequence"/>
</dbReference>
<feature type="region of interest" description="Disordered" evidence="1">
    <location>
        <begin position="1"/>
        <end position="39"/>
    </location>
</feature>
<evidence type="ECO:0000313" key="3">
    <source>
        <dbReference type="Proteomes" id="UP001165083"/>
    </source>
</evidence>
<name>A0A9W6WSC9_9STRA</name>
<evidence type="ECO:0000256" key="1">
    <source>
        <dbReference type="SAM" id="MobiDB-lite"/>
    </source>
</evidence>
<proteinExistence type="predicted"/>
<keyword evidence="3" id="KW-1185">Reference proteome</keyword>
<protein>
    <submittedName>
        <fullName evidence="2">Unnamed protein product</fullName>
    </submittedName>
</protein>
<dbReference type="EMBL" id="BSXW01000546">
    <property type="protein sequence ID" value="GMF25259.1"/>
    <property type="molecule type" value="Genomic_DNA"/>
</dbReference>